<sequence length="144" mass="16071">MKRNLNPPFCARLQVDVKELNNFTRCFEFRSGRRLLQSSLDSVLISDIVVVGQDGSANFTSIKDAVAAAPNNTDISDGYFLIFIEAGVYEEYVSIPKNKKNLMMIGDGINQTIITGNRSFVDGWTTFNSATFGKELIHPKNKNE</sequence>
<organism evidence="1 2">
    <name type="scientific">Persea americana</name>
    <name type="common">Avocado</name>
    <dbReference type="NCBI Taxonomy" id="3435"/>
    <lineage>
        <taxon>Eukaryota</taxon>
        <taxon>Viridiplantae</taxon>
        <taxon>Streptophyta</taxon>
        <taxon>Embryophyta</taxon>
        <taxon>Tracheophyta</taxon>
        <taxon>Spermatophyta</taxon>
        <taxon>Magnoliopsida</taxon>
        <taxon>Magnoliidae</taxon>
        <taxon>Laurales</taxon>
        <taxon>Lauraceae</taxon>
        <taxon>Persea</taxon>
    </lineage>
</organism>
<evidence type="ECO:0000313" key="2">
    <source>
        <dbReference type="Proteomes" id="UP001234297"/>
    </source>
</evidence>
<comment type="caution">
    <text evidence="1">The sequence shown here is derived from an EMBL/GenBank/DDBJ whole genome shotgun (WGS) entry which is preliminary data.</text>
</comment>
<reference evidence="1 2" key="1">
    <citation type="journal article" date="2022" name="Hortic Res">
        <title>A haplotype resolved chromosomal level avocado genome allows analysis of novel avocado genes.</title>
        <authorList>
            <person name="Nath O."/>
            <person name="Fletcher S.J."/>
            <person name="Hayward A."/>
            <person name="Shaw L.M."/>
            <person name="Masouleh A.K."/>
            <person name="Furtado A."/>
            <person name="Henry R.J."/>
            <person name="Mitter N."/>
        </authorList>
    </citation>
    <scope>NUCLEOTIDE SEQUENCE [LARGE SCALE GENOMIC DNA]</scope>
    <source>
        <strain evidence="2">cv. Hass</strain>
    </source>
</reference>
<evidence type="ECO:0000313" key="1">
    <source>
        <dbReference type="EMBL" id="KAJ8636363.1"/>
    </source>
</evidence>
<name>A0ACC2LT39_PERAE</name>
<keyword evidence="2" id="KW-1185">Reference proteome</keyword>
<accession>A0ACC2LT39</accession>
<dbReference type="EMBL" id="CM056811">
    <property type="protein sequence ID" value="KAJ8636363.1"/>
    <property type="molecule type" value="Genomic_DNA"/>
</dbReference>
<dbReference type="Proteomes" id="UP001234297">
    <property type="component" value="Chromosome 3"/>
</dbReference>
<protein>
    <submittedName>
        <fullName evidence="1">Uncharacterized protein</fullName>
    </submittedName>
</protein>
<proteinExistence type="predicted"/>
<gene>
    <name evidence="1" type="ORF">MRB53_010630</name>
</gene>